<organism evidence="3 4">
    <name type="scientific">Heliothis virescens ascovirus 3h</name>
    <dbReference type="NCBI Taxonomy" id="1268039"/>
    <lineage>
        <taxon>Viruses</taxon>
        <taxon>Varidnaviria</taxon>
        <taxon>Bamfordvirae</taxon>
        <taxon>Nucleocytoviricota</taxon>
        <taxon>Megaviricetes</taxon>
        <taxon>Pimascovirales</taxon>
        <taxon>Pimascovirales incertae sedis</taxon>
        <taxon>Ascoviridae</taxon>
        <taxon>Ascovirus</taxon>
    </lineage>
</organism>
<dbReference type="InterPro" id="IPR002123">
    <property type="entry name" value="Plipid/glycerol_acylTrfase"/>
</dbReference>
<feature type="transmembrane region" description="Helical" evidence="1">
    <location>
        <begin position="317"/>
        <end position="336"/>
    </location>
</feature>
<reference evidence="3 4" key="1">
    <citation type="journal article" date="2017" name="Virol. Sin.">
        <title>Genome analysis of Heliothis virescens ascovirus 3h isolated from China.</title>
        <authorList>
            <person name="Huang G.H."/>
            <person name="Hou D.H."/>
            <person name="Wang M."/>
            <person name="Cheng X.W."/>
            <person name="Hu Z."/>
        </authorList>
    </citation>
    <scope>NUCLEOTIDE SEQUENCE [LARGE SCALE GENOMIC DNA]</scope>
    <source>
        <strain evidence="3">HvAV-3h</strain>
    </source>
</reference>
<evidence type="ECO:0000259" key="2">
    <source>
        <dbReference type="SMART" id="SM00563"/>
    </source>
</evidence>
<accession>A0A2K8ESA9</accession>
<feature type="domain" description="Phospholipid/glycerol acyltransferase" evidence="2">
    <location>
        <begin position="72"/>
        <end position="214"/>
    </location>
</feature>
<keyword evidence="3" id="KW-0808">Transferase</keyword>
<dbReference type="Pfam" id="PF01553">
    <property type="entry name" value="Acyltransferase"/>
    <property type="match status" value="1"/>
</dbReference>
<keyword evidence="1" id="KW-1133">Transmembrane helix</keyword>
<proteinExistence type="predicted"/>
<dbReference type="PANTHER" id="PTHR10983">
    <property type="entry name" value="1-ACYLGLYCEROL-3-PHOSPHATE ACYLTRANSFERASE-RELATED"/>
    <property type="match status" value="1"/>
</dbReference>
<dbReference type="EMBL" id="KU170628">
    <property type="protein sequence ID" value="APM84214.1"/>
    <property type="molecule type" value="Genomic_DNA"/>
</dbReference>
<evidence type="ECO:0000256" key="1">
    <source>
        <dbReference type="SAM" id="Phobius"/>
    </source>
</evidence>
<dbReference type="Proteomes" id="UP000316643">
    <property type="component" value="Genome"/>
</dbReference>
<keyword evidence="1" id="KW-0472">Membrane</keyword>
<dbReference type="GO" id="GO:0016746">
    <property type="term" value="F:acyltransferase activity"/>
    <property type="evidence" value="ECO:0007669"/>
    <property type="project" value="InterPro"/>
</dbReference>
<dbReference type="SUPFAM" id="SSF69593">
    <property type="entry name" value="Glycerol-3-phosphate (1)-acyltransferase"/>
    <property type="match status" value="1"/>
</dbReference>
<name>A0A2K8ESA9_9VIRU</name>
<evidence type="ECO:0000313" key="3">
    <source>
        <dbReference type="EMBL" id="APM84214.1"/>
    </source>
</evidence>
<keyword evidence="1" id="KW-0812">Transmembrane</keyword>
<dbReference type="CDD" id="cd07990">
    <property type="entry name" value="LPLAT_LCLAT1-like"/>
    <property type="match status" value="1"/>
</dbReference>
<dbReference type="SMART" id="SM00563">
    <property type="entry name" value="PlsC"/>
    <property type="match status" value="1"/>
</dbReference>
<sequence>MRLLRLYNTAFTMATSAVLAPATLTARLFKVPGVNSAITLWLNAMCCCLRSLGMTGGIRLMYDPAILNRKRVVIISNHVNYFDWLIVWVCLMKLRRRNVIFCAKRHRCGKAGVGHFLNACMRAAGFIVIEQDINTDNVTLVHEALRIRDLNEYCVVLFPEGKLLTGTQGKIFLKQQRQTKTTLGGSTDSVMRDSSTTDEALKFTSVLPPRTRGFELIMTTLGEQCDAVVDVTLMYAYQRDVEPSPTMVPKAVRVYMRRLDIAFSGTDKKSYDRWLREWFVQKSMLIDDLNSGFDVVIPPDRRALVVDPPQSVVRMHAIIPSMVTALTALVSVRAFMELIRRKRSK</sequence>
<evidence type="ECO:0000313" key="4">
    <source>
        <dbReference type="Proteomes" id="UP000316643"/>
    </source>
</evidence>
<dbReference type="PANTHER" id="PTHR10983:SF16">
    <property type="entry name" value="LYSOCARDIOLIPIN ACYLTRANSFERASE 1"/>
    <property type="match status" value="1"/>
</dbReference>
<protein>
    <submittedName>
        <fullName evidence="3">Lysophospholipid acetyltransferase</fullName>
    </submittedName>
</protein>